<dbReference type="RefSeq" id="WP_345005292.1">
    <property type="nucleotide sequence ID" value="NZ_BAABCY010000036.1"/>
</dbReference>
<evidence type="ECO:0000313" key="2">
    <source>
        <dbReference type="Proteomes" id="UP001500954"/>
    </source>
</evidence>
<sequence length="256" mass="29846">MYTYRRSITILLLLLVFNCKSTRTVRSGEANLKLSAKQLIKENLRQTPHFKTLAVRVKVDVKDGDKEKGYTVNMRIEKDKKILLMSSPISVVKALITPDKVSFYNKLDNTYFEGDYSYLSKLLGTELDFEKVQNLLLGEALFHLKDETYKVSVDDNTYVLEPKQQRAVFELFLLLEPSYFKIKSQQIYQPEKFRHLQIDYLAYQKIEKQTLPQHIKVIAIEANEELIINLEYKGAALDVDLRFPFKIPSGYKEIAF</sequence>
<accession>A0ABP6XDR5</accession>
<dbReference type="Pfam" id="PF14125">
    <property type="entry name" value="DUF4292"/>
    <property type="match status" value="1"/>
</dbReference>
<dbReference type="EMBL" id="BAABCY010000036">
    <property type="protein sequence ID" value="GAA3565633.1"/>
    <property type="molecule type" value="Genomic_DNA"/>
</dbReference>
<name>A0ABP6XDR5_9FLAO</name>
<gene>
    <name evidence="1" type="ORF">GCM10022395_15030</name>
</gene>
<proteinExistence type="predicted"/>
<dbReference type="InterPro" id="IPR025634">
    <property type="entry name" value="DUF4292"/>
</dbReference>
<evidence type="ECO:0000313" key="1">
    <source>
        <dbReference type="EMBL" id="GAA3565633.1"/>
    </source>
</evidence>
<dbReference type="Proteomes" id="UP001500954">
    <property type="component" value="Unassembled WGS sequence"/>
</dbReference>
<comment type="caution">
    <text evidence="1">The sequence shown here is derived from an EMBL/GenBank/DDBJ whole genome shotgun (WGS) entry which is preliminary data.</text>
</comment>
<protein>
    <submittedName>
        <fullName evidence="1">DUF4292 domain-containing protein</fullName>
    </submittedName>
</protein>
<keyword evidence="2" id="KW-1185">Reference proteome</keyword>
<dbReference type="Gene3D" id="2.50.20.10">
    <property type="entry name" value="Lipoprotein localisation LolA/LolB/LppX"/>
    <property type="match status" value="1"/>
</dbReference>
<organism evidence="1 2">
    <name type="scientific">Snuella lapsa</name>
    <dbReference type="NCBI Taxonomy" id="870481"/>
    <lineage>
        <taxon>Bacteria</taxon>
        <taxon>Pseudomonadati</taxon>
        <taxon>Bacteroidota</taxon>
        <taxon>Flavobacteriia</taxon>
        <taxon>Flavobacteriales</taxon>
        <taxon>Flavobacteriaceae</taxon>
        <taxon>Snuella</taxon>
    </lineage>
</organism>
<reference evidence="2" key="1">
    <citation type="journal article" date="2019" name="Int. J. Syst. Evol. Microbiol.">
        <title>The Global Catalogue of Microorganisms (GCM) 10K type strain sequencing project: providing services to taxonomists for standard genome sequencing and annotation.</title>
        <authorList>
            <consortium name="The Broad Institute Genomics Platform"/>
            <consortium name="The Broad Institute Genome Sequencing Center for Infectious Disease"/>
            <person name="Wu L."/>
            <person name="Ma J."/>
        </authorList>
    </citation>
    <scope>NUCLEOTIDE SEQUENCE [LARGE SCALE GENOMIC DNA]</scope>
    <source>
        <strain evidence="2">JCM 17111</strain>
    </source>
</reference>